<organism evidence="2 3">
    <name type="scientific">Posidoniimonas polymericola</name>
    <dbReference type="NCBI Taxonomy" id="2528002"/>
    <lineage>
        <taxon>Bacteria</taxon>
        <taxon>Pseudomonadati</taxon>
        <taxon>Planctomycetota</taxon>
        <taxon>Planctomycetia</taxon>
        <taxon>Pirellulales</taxon>
        <taxon>Lacipirellulaceae</taxon>
        <taxon>Posidoniimonas</taxon>
    </lineage>
</organism>
<dbReference type="InterPro" id="IPR012347">
    <property type="entry name" value="Ferritin-like"/>
</dbReference>
<dbReference type="InterPro" id="IPR011971">
    <property type="entry name" value="CHP02284"/>
</dbReference>
<dbReference type="Pfam" id="PF09537">
    <property type="entry name" value="DUF2383"/>
    <property type="match status" value="1"/>
</dbReference>
<comment type="caution">
    <text evidence="2">The sequence shown here is derived from an EMBL/GenBank/DDBJ whole genome shotgun (WGS) entry which is preliminary data.</text>
</comment>
<accession>A0A5C5ZF14</accession>
<dbReference type="Gene3D" id="1.20.1260.10">
    <property type="match status" value="1"/>
</dbReference>
<dbReference type="InterPro" id="IPR009078">
    <property type="entry name" value="Ferritin-like_SF"/>
</dbReference>
<name>A0A5C5ZF14_9BACT</name>
<dbReference type="NCBIfam" id="TIGR02284">
    <property type="entry name" value="PA2169 family four-helix-bundle protein"/>
    <property type="match status" value="1"/>
</dbReference>
<dbReference type="SUPFAM" id="SSF47240">
    <property type="entry name" value="Ferritin-like"/>
    <property type="match status" value="1"/>
</dbReference>
<dbReference type="OrthoDB" id="268257at2"/>
<dbReference type="Proteomes" id="UP000318478">
    <property type="component" value="Unassembled WGS sequence"/>
</dbReference>
<dbReference type="RefSeq" id="WP_146584179.1">
    <property type="nucleotide sequence ID" value="NZ_SJPO01000001.1"/>
</dbReference>
<sequence>MATITNTNSTTADLTDETVEKLRELRRLNIDSAKGFEECAELVKDHGVKEAFSEIAKTRREQAETLATHVEFSEGAEEERGSYAAAAHRSWIKVRDAFSSDSVLTALEEAEKGEDQIKDAYEDALKGLSGTPVYSVITEQYGSVKKTHDRVRDLRDLKRSS</sequence>
<protein>
    <recommendedName>
        <fullName evidence="1">DUF2383 domain-containing protein</fullName>
    </recommendedName>
</protein>
<feature type="domain" description="DUF2383" evidence="1">
    <location>
        <begin position="18"/>
        <end position="126"/>
    </location>
</feature>
<keyword evidence="3" id="KW-1185">Reference proteome</keyword>
<evidence type="ECO:0000313" key="3">
    <source>
        <dbReference type="Proteomes" id="UP000318478"/>
    </source>
</evidence>
<dbReference type="EMBL" id="SJPO01000001">
    <property type="protein sequence ID" value="TWT85964.1"/>
    <property type="molecule type" value="Genomic_DNA"/>
</dbReference>
<dbReference type="AlphaFoldDB" id="A0A5C5ZF14"/>
<dbReference type="InterPro" id="IPR016920">
    <property type="entry name" value="UCP029477"/>
</dbReference>
<proteinExistence type="predicted"/>
<evidence type="ECO:0000259" key="1">
    <source>
        <dbReference type="Pfam" id="PF09537"/>
    </source>
</evidence>
<reference evidence="2 3" key="1">
    <citation type="submission" date="2019-02" db="EMBL/GenBank/DDBJ databases">
        <title>Deep-cultivation of Planctomycetes and their phenomic and genomic characterization uncovers novel biology.</title>
        <authorList>
            <person name="Wiegand S."/>
            <person name="Jogler M."/>
            <person name="Boedeker C."/>
            <person name="Pinto D."/>
            <person name="Vollmers J."/>
            <person name="Rivas-Marin E."/>
            <person name="Kohn T."/>
            <person name="Peeters S.H."/>
            <person name="Heuer A."/>
            <person name="Rast P."/>
            <person name="Oberbeckmann S."/>
            <person name="Bunk B."/>
            <person name="Jeske O."/>
            <person name="Meyerdierks A."/>
            <person name="Storesund J.E."/>
            <person name="Kallscheuer N."/>
            <person name="Luecker S."/>
            <person name="Lage O.M."/>
            <person name="Pohl T."/>
            <person name="Merkel B.J."/>
            <person name="Hornburger P."/>
            <person name="Mueller R.-W."/>
            <person name="Bruemmer F."/>
            <person name="Labrenz M."/>
            <person name="Spormann A.M."/>
            <person name="Op Den Camp H."/>
            <person name="Overmann J."/>
            <person name="Amann R."/>
            <person name="Jetten M.S.M."/>
            <person name="Mascher T."/>
            <person name="Medema M.H."/>
            <person name="Devos D.P."/>
            <person name="Kaster A.-K."/>
            <person name="Ovreas L."/>
            <person name="Rohde M."/>
            <person name="Galperin M.Y."/>
            <person name="Jogler C."/>
        </authorList>
    </citation>
    <scope>NUCLEOTIDE SEQUENCE [LARGE SCALE GENOMIC DNA]</scope>
    <source>
        <strain evidence="2 3">Pla123a</strain>
    </source>
</reference>
<dbReference type="InterPro" id="IPR019052">
    <property type="entry name" value="DUF2383"/>
</dbReference>
<gene>
    <name evidence="2" type="ORF">Pla123a_07720</name>
</gene>
<evidence type="ECO:0000313" key="2">
    <source>
        <dbReference type="EMBL" id="TWT85964.1"/>
    </source>
</evidence>
<dbReference type="PIRSF" id="PIRSF029477">
    <property type="entry name" value="UCP029477"/>
    <property type="match status" value="1"/>
</dbReference>